<dbReference type="Pfam" id="PF14568">
    <property type="entry name" value="SUKH_6"/>
    <property type="match status" value="1"/>
</dbReference>
<keyword evidence="1" id="KW-0812">Transmembrane</keyword>
<sequence length="235" mass="26845">MGKFTLKAFIVSALLIAVMGFMYLKSKDTSKSLEDNVSDKMLIKKAKEQIDSIKQSSKIEDSMMELIISLADDHSKHKNVGAKLTDEEISQTEEKLNKQLPESYKLFLKYFGDGADLVYNTPIYNSKKVDFLSNQFDDIKEELQLDSITFQSKNLLSFTKKNNDNGAWYWVTDTAENKGEWSLVYYNYDDKTIKHLVKTLPEWMTLLVSSKNTVVSKLQNHSTTSVSSSSRIALF</sequence>
<name>A0ABP1ET21_9FLAO</name>
<feature type="transmembrane region" description="Helical" evidence="1">
    <location>
        <begin position="6"/>
        <end position="24"/>
    </location>
</feature>
<dbReference type="Proteomes" id="UP001497416">
    <property type="component" value="Unassembled WGS sequence"/>
</dbReference>
<evidence type="ECO:0000256" key="1">
    <source>
        <dbReference type="SAM" id="Phobius"/>
    </source>
</evidence>
<keyword evidence="1" id="KW-1133">Transmembrane helix</keyword>
<feature type="domain" description="Knr4/Smi1-like" evidence="2">
    <location>
        <begin position="83"/>
        <end position="206"/>
    </location>
</feature>
<evidence type="ECO:0000313" key="4">
    <source>
        <dbReference type="Proteomes" id="UP001497416"/>
    </source>
</evidence>
<dbReference type="SMART" id="SM00860">
    <property type="entry name" value="SMI1_KNR4"/>
    <property type="match status" value="1"/>
</dbReference>
<dbReference type="InterPro" id="IPR037883">
    <property type="entry name" value="Knr4/Smi1-like_sf"/>
</dbReference>
<reference evidence="3 4" key="1">
    <citation type="submission" date="2024-05" db="EMBL/GenBank/DDBJ databases">
        <authorList>
            <person name="Duchaud E."/>
        </authorList>
    </citation>
    <scope>NUCLEOTIDE SEQUENCE [LARGE SCALE GENOMIC DNA]</scope>
    <source>
        <strain evidence="3">Ena-SAMPLE-TAB-13-05-2024-13:56:06:370-140302</strain>
    </source>
</reference>
<dbReference type="EMBL" id="CAXIXY010000006">
    <property type="protein sequence ID" value="CAL2092132.1"/>
    <property type="molecule type" value="Genomic_DNA"/>
</dbReference>
<dbReference type="SUPFAM" id="SSF160631">
    <property type="entry name" value="SMI1/KNR4-like"/>
    <property type="match status" value="1"/>
</dbReference>
<gene>
    <name evidence="3" type="ORF">T190607A01A_40355</name>
</gene>
<organism evidence="3 4">
    <name type="scientific">Tenacibaculum platacis</name>
    <dbReference type="NCBI Taxonomy" id="3137852"/>
    <lineage>
        <taxon>Bacteria</taxon>
        <taxon>Pseudomonadati</taxon>
        <taxon>Bacteroidota</taxon>
        <taxon>Flavobacteriia</taxon>
        <taxon>Flavobacteriales</taxon>
        <taxon>Flavobacteriaceae</taxon>
        <taxon>Tenacibaculum</taxon>
    </lineage>
</organism>
<proteinExistence type="predicted"/>
<evidence type="ECO:0000259" key="2">
    <source>
        <dbReference type="SMART" id="SM00860"/>
    </source>
</evidence>
<dbReference type="InterPro" id="IPR018958">
    <property type="entry name" value="Knr4/Smi1-like_dom"/>
</dbReference>
<protein>
    <submittedName>
        <fullName evidence="3">Antitoxin YobK</fullName>
    </submittedName>
</protein>
<accession>A0ABP1ET21</accession>
<evidence type="ECO:0000313" key="3">
    <source>
        <dbReference type="EMBL" id="CAL2092132.1"/>
    </source>
</evidence>
<dbReference type="Gene3D" id="3.40.1580.10">
    <property type="entry name" value="SMI1/KNR4-like"/>
    <property type="match status" value="1"/>
</dbReference>
<keyword evidence="1" id="KW-0472">Membrane</keyword>
<keyword evidence="4" id="KW-1185">Reference proteome</keyword>
<dbReference type="RefSeq" id="WP_348713289.1">
    <property type="nucleotide sequence ID" value="NZ_CAXIXY010000006.1"/>
</dbReference>
<comment type="caution">
    <text evidence="3">The sequence shown here is derived from an EMBL/GenBank/DDBJ whole genome shotgun (WGS) entry which is preliminary data.</text>
</comment>